<name>A0ABQ0GE85_9PEZI</name>
<feature type="compositionally biased region" description="Low complexity" evidence="1">
    <location>
        <begin position="563"/>
        <end position="577"/>
    </location>
</feature>
<dbReference type="EMBL" id="BAAFSV010000003">
    <property type="protein sequence ID" value="GAB1316072.1"/>
    <property type="molecule type" value="Genomic_DNA"/>
</dbReference>
<dbReference type="GeneID" id="98177025"/>
<gene>
    <name evidence="2" type="ORF">MFIFM68171_06282</name>
</gene>
<reference evidence="2 3" key="1">
    <citation type="submission" date="2024-09" db="EMBL/GenBank/DDBJ databases">
        <title>Itraconazole resistance in Madurella fahalii resulting from another homologue of gene encoding cytochrome P450 14-alpha sterol demethylase (CYP51).</title>
        <authorList>
            <person name="Yoshioka I."/>
            <person name="Fahal A.H."/>
            <person name="Kaneko S."/>
            <person name="Yaguchi T."/>
        </authorList>
    </citation>
    <scope>NUCLEOTIDE SEQUENCE [LARGE SCALE GENOMIC DNA]</scope>
    <source>
        <strain evidence="2 3">IFM 68171</strain>
    </source>
</reference>
<dbReference type="RefSeq" id="XP_070917803.1">
    <property type="nucleotide sequence ID" value="XM_071061702.1"/>
</dbReference>
<evidence type="ECO:0000313" key="3">
    <source>
        <dbReference type="Proteomes" id="UP001628179"/>
    </source>
</evidence>
<feature type="region of interest" description="Disordered" evidence="1">
    <location>
        <begin position="557"/>
        <end position="596"/>
    </location>
</feature>
<dbReference type="Proteomes" id="UP001628179">
    <property type="component" value="Unassembled WGS sequence"/>
</dbReference>
<organism evidence="2 3">
    <name type="scientific">Madurella fahalii</name>
    <dbReference type="NCBI Taxonomy" id="1157608"/>
    <lineage>
        <taxon>Eukaryota</taxon>
        <taxon>Fungi</taxon>
        <taxon>Dikarya</taxon>
        <taxon>Ascomycota</taxon>
        <taxon>Pezizomycotina</taxon>
        <taxon>Sordariomycetes</taxon>
        <taxon>Sordariomycetidae</taxon>
        <taxon>Sordariales</taxon>
        <taxon>Sordariales incertae sedis</taxon>
        <taxon>Madurella</taxon>
    </lineage>
</organism>
<protein>
    <submittedName>
        <fullName evidence="2">Uncharacterized protein</fullName>
    </submittedName>
</protein>
<evidence type="ECO:0000313" key="2">
    <source>
        <dbReference type="EMBL" id="GAB1316072.1"/>
    </source>
</evidence>
<sequence length="820" mass="88304">MAAPLVMTVARLEAGPYNPTTGPCVSTTNSQGRVVLATVVPLLEIWNVYIANLVKDPTVTGDGSFYPVSILLPTVPTPTWRLPLTVTVNLTGNPTGWTSNRGIVYGNLRDPITGLLVPILEGNPFVVTSPAAPQVAVLTDFRLVTARRFMNPIQQDYQFAIPFRASGDWVWTIQDAGVAVNPVPVVAAVTTRMELNFVVWPAPGGPGILFPATPILRSQADLMSSYPVPVQRESGKGTFQSRYILSSSSHGMAPFGGTFLLKTWINPPNPNNHYVNDFDLAAVLQLGCAVTLGITGNELFDSRWIVQSPFGYLVPGQMFGERATSTQCNNPYWNTGDWNPSPNVANPYDPTRTGFIVHTWIEVRLNRGLGIQTYVIDPTHALAGPTGVPAPESGTNTRATYLASHRDPNYPAMGANFFHGLVHNGRVTGNSSDWDIGNLNADCYSNPATRLPRIGVFGTDLQPPNFVPTQWTSGNGTVDAYFPIMKAPKILASSMEAVKGGEDTAAPGLFSNASLSAQTLLKLIDTAGTACIIFHDIRPALDRTTLHMVVTLPLGQKIPTPRANGNANGNDNSSPSNPEDDTTVQDTDSGPDDNPQMTIQIVAYSSAAIARDDVDTFLSLYSNLKHATKSETLGDVPMPAEAGVAQFVRGNVTATLTSDNPRAHVADLPAIASRIDKHIAEALVDDVAVRRGRVLLTEPVLARVVKGRAFTIRTRPLVDRDRVRSCGSRAKSQVQDVFKNGLDKVGDVNRVLASVSDPTRVVCTGPSERDGMLVFVPFEIGVVAITFVRPHHETLMPGLRRVVVEVVGEAEEDCTQTEPA</sequence>
<proteinExistence type="predicted"/>
<evidence type="ECO:0000256" key="1">
    <source>
        <dbReference type="SAM" id="MobiDB-lite"/>
    </source>
</evidence>
<keyword evidence="3" id="KW-1185">Reference proteome</keyword>
<comment type="caution">
    <text evidence="2">The sequence shown here is derived from an EMBL/GenBank/DDBJ whole genome shotgun (WGS) entry which is preliminary data.</text>
</comment>
<accession>A0ABQ0GE85</accession>